<sequence>MRLSPAECRERLAAARHVVLATAGADGTPHVVPMTFAVLPPHGPAGAGHAAIVSVVDHKPKSTTALRRLRTIAQNPHVAVLADRYDDDWSRLWWVRADGVARVVAAPSPGADLHGDDDGGWSVAVAALTERYPQYARHRPDGPMIRIEVERWSGWAWGEGPLPGRETGDEPDQGPGWGDDPT</sequence>
<evidence type="ECO:0000259" key="3">
    <source>
        <dbReference type="Pfam" id="PF01243"/>
    </source>
</evidence>
<dbReference type="GO" id="GO:0005829">
    <property type="term" value="C:cytosol"/>
    <property type="evidence" value="ECO:0007669"/>
    <property type="project" value="TreeGrafter"/>
</dbReference>
<dbReference type="InterPro" id="IPR012349">
    <property type="entry name" value="Split_barrel_FMN-bd"/>
</dbReference>
<reference evidence="4 5" key="1">
    <citation type="submission" date="2018-06" db="EMBL/GenBank/DDBJ databases">
        <title>Whole genome sequencing of a novel hydrocarbon degrading bacterial strain, PW21 isolated from oil contaminated produced water sample.</title>
        <authorList>
            <person name="Nagkirti P."/>
            <person name="Shaikh A."/>
            <person name="Gowdaman V."/>
            <person name="Engineer A.E."/>
            <person name="Dagar S."/>
            <person name="Dhakephalkar P.K."/>
        </authorList>
    </citation>
    <scope>NUCLEOTIDE SEQUENCE [LARGE SCALE GENOMIC DNA]</scope>
    <source>
        <strain evidence="4 5">PW21</strain>
    </source>
</reference>
<dbReference type="InterPro" id="IPR019967">
    <property type="entry name" value="F420-dep_enz_PPOX_Rv0121"/>
</dbReference>
<dbReference type="GO" id="GO:0016627">
    <property type="term" value="F:oxidoreductase activity, acting on the CH-CH group of donors"/>
    <property type="evidence" value="ECO:0007669"/>
    <property type="project" value="TreeGrafter"/>
</dbReference>
<comment type="caution">
    <text evidence="4">The sequence shown here is derived from an EMBL/GenBank/DDBJ whole genome shotgun (WGS) entry which is preliminary data.</text>
</comment>
<evidence type="ECO:0000256" key="2">
    <source>
        <dbReference type="SAM" id="MobiDB-lite"/>
    </source>
</evidence>
<dbReference type="NCBIfam" id="TIGR03668">
    <property type="entry name" value="Rv0121_F420"/>
    <property type="match status" value="1"/>
</dbReference>
<dbReference type="SUPFAM" id="SSF50475">
    <property type="entry name" value="FMN-binding split barrel"/>
    <property type="match status" value="1"/>
</dbReference>
<dbReference type="Pfam" id="PF01243">
    <property type="entry name" value="PNPOx_N"/>
    <property type="match status" value="1"/>
</dbReference>
<dbReference type="Gene3D" id="2.30.110.10">
    <property type="entry name" value="Electron Transport, Fmn-binding Protein, Chain A"/>
    <property type="match status" value="1"/>
</dbReference>
<proteinExistence type="predicted"/>
<dbReference type="InterPro" id="IPR052019">
    <property type="entry name" value="F420H2_bilvrd_red/Heme_oxyg"/>
</dbReference>
<dbReference type="EMBL" id="QKWH01000001">
    <property type="protein sequence ID" value="PZR55335.1"/>
    <property type="molecule type" value="Genomic_DNA"/>
</dbReference>
<keyword evidence="1" id="KW-0560">Oxidoreductase</keyword>
<dbReference type="PANTHER" id="PTHR35176:SF2">
    <property type="entry name" value="F420H(2)-DEPENDENT REDUCTASE RV1155"/>
    <property type="match status" value="1"/>
</dbReference>
<organism evidence="4 5">
    <name type="scientific">Xylanimonas oleitrophica</name>
    <dbReference type="NCBI Taxonomy" id="2607479"/>
    <lineage>
        <taxon>Bacteria</taxon>
        <taxon>Bacillati</taxon>
        <taxon>Actinomycetota</taxon>
        <taxon>Actinomycetes</taxon>
        <taxon>Micrococcales</taxon>
        <taxon>Promicromonosporaceae</taxon>
        <taxon>Xylanimonas</taxon>
    </lineage>
</organism>
<keyword evidence="5" id="KW-1185">Reference proteome</keyword>
<gene>
    <name evidence="4" type="ORF">DNL40_02890</name>
</gene>
<evidence type="ECO:0000313" key="4">
    <source>
        <dbReference type="EMBL" id="PZR55335.1"/>
    </source>
</evidence>
<accession>A0A2W5X4D3</accession>
<dbReference type="AlphaFoldDB" id="A0A2W5X4D3"/>
<evidence type="ECO:0000256" key="1">
    <source>
        <dbReference type="ARBA" id="ARBA00023002"/>
    </source>
</evidence>
<dbReference type="InterPro" id="IPR011576">
    <property type="entry name" value="Pyridox_Oxase_N"/>
</dbReference>
<dbReference type="PANTHER" id="PTHR35176">
    <property type="entry name" value="HEME OXYGENASE HI_0854-RELATED"/>
    <property type="match status" value="1"/>
</dbReference>
<feature type="region of interest" description="Disordered" evidence="2">
    <location>
        <begin position="158"/>
        <end position="182"/>
    </location>
</feature>
<dbReference type="RefSeq" id="WP_111249699.1">
    <property type="nucleotide sequence ID" value="NZ_QKWH01000001.1"/>
</dbReference>
<feature type="domain" description="Pyridoxamine 5'-phosphate oxidase N-terminal" evidence="3">
    <location>
        <begin position="5"/>
        <end position="155"/>
    </location>
</feature>
<dbReference type="Proteomes" id="UP000248783">
    <property type="component" value="Unassembled WGS sequence"/>
</dbReference>
<dbReference type="GO" id="GO:0070967">
    <property type="term" value="F:coenzyme F420 binding"/>
    <property type="evidence" value="ECO:0007669"/>
    <property type="project" value="TreeGrafter"/>
</dbReference>
<evidence type="ECO:0000313" key="5">
    <source>
        <dbReference type="Proteomes" id="UP000248783"/>
    </source>
</evidence>
<name>A0A2W5X4D3_9MICO</name>
<protein>
    <submittedName>
        <fullName evidence="4">TIGR03668 family PPOX class F420-dependent oxidoreductase</fullName>
    </submittedName>
</protein>